<sequence>MVCFYSQPGKEDAAGATLVTNSKNKDNAETSCDHCESDFDGCQDSPCTEGTNCTDVSPSEHIASGKAFHCSECPPGTEESAGICLGEHNTITINVDDFWT</sequence>
<protein>
    <submittedName>
        <fullName evidence="1">Uncharacterized protein</fullName>
    </submittedName>
</protein>
<reference evidence="1" key="1">
    <citation type="journal article" date="2023" name="Mol. Biol. Evol.">
        <title>Third-Generation Sequencing Reveals the Adaptive Role of the Epigenome in Three Deep-Sea Polychaetes.</title>
        <authorList>
            <person name="Perez M."/>
            <person name="Aroh O."/>
            <person name="Sun Y."/>
            <person name="Lan Y."/>
            <person name="Juniper S.K."/>
            <person name="Young C.R."/>
            <person name="Angers B."/>
            <person name="Qian P.Y."/>
        </authorList>
    </citation>
    <scope>NUCLEOTIDE SEQUENCE</scope>
    <source>
        <strain evidence="1">R07B-5</strain>
    </source>
</reference>
<name>A0AAD9NL34_RIDPI</name>
<accession>A0AAD9NL34</accession>
<evidence type="ECO:0000313" key="1">
    <source>
        <dbReference type="EMBL" id="KAK2171129.1"/>
    </source>
</evidence>
<organism evidence="1 2">
    <name type="scientific">Ridgeia piscesae</name>
    <name type="common">Tubeworm</name>
    <dbReference type="NCBI Taxonomy" id="27915"/>
    <lineage>
        <taxon>Eukaryota</taxon>
        <taxon>Metazoa</taxon>
        <taxon>Spiralia</taxon>
        <taxon>Lophotrochozoa</taxon>
        <taxon>Annelida</taxon>
        <taxon>Polychaeta</taxon>
        <taxon>Sedentaria</taxon>
        <taxon>Canalipalpata</taxon>
        <taxon>Sabellida</taxon>
        <taxon>Siboglinidae</taxon>
        <taxon>Ridgeia</taxon>
    </lineage>
</organism>
<keyword evidence="2" id="KW-1185">Reference proteome</keyword>
<dbReference type="EMBL" id="JAODUO010001100">
    <property type="protein sequence ID" value="KAK2171129.1"/>
    <property type="molecule type" value="Genomic_DNA"/>
</dbReference>
<comment type="caution">
    <text evidence="1">The sequence shown here is derived from an EMBL/GenBank/DDBJ whole genome shotgun (WGS) entry which is preliminary data.</text>
</comment>
<gene>
    <name evidence="1" type="ORF">NP493_1100g02032</name>
</gene>
<proteinExistence type="predicted"/>
<dbReference type="AlphaFoldDB" id="A0AAD9NL34"/>
<evidence type="ECO:0000313" key="2">
    <source>
        <dbReference type="Proteomes" id="UP001209878"/>
    </source>
</evidence>
<dbReference type="Proteomes" id="UP001209878">
    <property type="component" value="Unassembled WGS sequence"/>
</dbReference>